<keyword evidence="4" id="KW-1185">Reference proteome</keyword>
<evidence type="ECO:0000313" key="4">
    <source>
        <dbReference type="Proteomes" id="UP001596107"/>
    </source>
</evidence>
<dbReference type="PANTHER" id="PTHR35563">
    <property type="entry name" value="BARREL METAL-DEPENDENT HYDROLASE, PUTATIVE (AFU_ORTHOLOGUE AFUA_1G16240)-RELATED"/>
    <property type="match status" value="1"/>
</dbReference>
<feature type="chain" id="PRO_5046046245" evidence="1">
    <location>
        <begin position="31"/>
        <end position="309"/>
    </location>
</feature>
<dbReference type="InterPro" id="IPR006680">
    <property type="entry name" value="Amidohydro-rel"/>
</dbReference>
<evidence type="ECO:0000256" key="1">
    <source>
        <dbReference type="SAM" id="SignalP"/>
    </source>
</evidence>
<dbReference type="PROSITE" id="PS51318">
    <property type="entry name" value="TAT"/>
    <property type="match status" value="1"/>
</dbReference>
<dbReference type="InterPro" id="IPR006311">
    <property type="entry name" value="TAT_signal"/>
</dbReference>
<dbReference type="RefSeq" id="WP_223019216.1">
    <property type="nucleotide sequence ID" value="NZ_CP078143.1"/>
</dbReference>
<accession>A0ABW0T811</accession>
<dbReference type="Proteomes" id="UP001596107">
    <property type="component" value="Unassembled WGS sequence"/>
</dbReference>
<reference evidence="4" key="1">
    <citation type="journal article" date="2019" name="Int. J. Syst. Evol. Microbiol.">
        <title>The Global Catalogue of Microorganisms (GCM) 10K type strain sequencing project: providing services to taxonomists for standard genome sequencing and annotation.</title>
        <authorList>
            <consortium name="The Broad Institute Genomics Platform"/>
            <consortium name="The Broad Institute Genome Sequencing Center for Infectious Disease"/>
            <person name="Wu L."/>
            <person name="Ma J."/>
        </authorList>
    </citation>
    <scope>NUCLEOTIDE SEQUENCE [LARGE SCALE GENOMIC DNA]</scope>
    <source>
        <strain evidence="4">JCM 3366</strain>
    </source>
</reference>
<evidence type="ECO:0000259" key="2">
    <source>
        <dbReference type="Pfam" id="PF04909"/>
    </source>
</evidence>
<protein>
    <submittedName>
        <fullName evidence="3">Amidohydrolase family protein</fullName>
    </submittedName>
</protein>
<name>A0ABW0T811_9HYPH</name>
<dbReference type="InterPro" id="IPR032466">
    <property type="entry name" value="Metal_Hydrolase"/>
</dbReference>
<keyword evidence="1" id="KW-0732">Signal</keyword>
<feature type="domain" description="Amidohydrolase-related" evidence="2">
    <location>
        <begin position="37"/>
        <end position="308"/>
    </location>
</feature>
<gene>
    <name evidence="3" type="ORF">ACFPOD_07950</name>
</gene>
<comment type="caution">
    <text evidence="3">The sequence shown here is derived from an EMBL/GenBank/DDBJ whole genome shotgun (WGS) entry which is preliminary data.</text>
</comment>
<dbReference type="SUPFAM" id="SSF51556">
    <property type="entry name" value="Metallo-dependent hydrolases"/>
    <property type="match status" value="1"/>
</dbReference>
<dbReference type="Gene3D" id="3.20.20.140">
    <property type="entry name" value="Metal-dependent hydrolases"/>
    <property type="match status" value="1"/>
</dbReference>
<evidence type="ECO:0000313" key="3">
    <source>
        <dbReference type="EMBL" id="MFC5585039.1"/>
    </source>
</evidence>
<dbReference type="InterPro" id="IPR052358">
    <property type="entry name" value="Aro_Compnd_Degr_Hydrolases"/>
</dbReference>
<dbReference type="PANTHER" id="PTHR35563:SF2">
    <property type="entry name" value="BARREL METAL-DEPENDENT HYDROLASE, PUTATIVE (AFU_ORTHOLOGUE AFUA_1G16240)-RELATED"/>
    <property type="match status" value="1"/>
</dbReference>
<organism evidence="3 4">
    <name type="scientific">Nitratireductor kimnyeongensis</name>
    <dbReference type="NCBI Taxonomy" id="430679"/>
    <lineage>
        <taxon>Bacteria</taxon>
        <taxon>Pseudomonadati</taxon>
        <taxon>Pseudomonadota</taxon>
        <taxon>Alphaproteobacteria</taxon>
        <taxon>Hyphomicrobiales</taxon>
        <taxon>Phyllobacteriaceae</taxon>
        <taxon>Nitratireductor</taxon>
    </lineage>
</organism>
<proteinExistence type="predicted"/>
<dbReference type="EMBL" id="JBHSNB010000001">
    <property type="protein sequence ID" value="MFC5585039.1"/>
    <property type="molecule type" value="Genomic_DNA"/>
</dbReference>
<feature type="signal peptide" evidence="1">
    <location>
        <begin position="1"/>
        <end position="30"/>
    </location>
</feature>
<sequence>MTSINVTRRAALASGAAALAAAALPRLAGAQGEHGWIDAHCHAWSGDLAAYPMAEGRTAADLNPAEMPTGGLLKTLAPMGVGRVVLIQHIWYHGFDSSYLTDAAKASPATFAVVGAVGEAEPNGPDMMLEKKAEGVKGFRVRGFGTADWVDAPVMNGMYEMAAREHLNICPLIRNDAKMDNDALLHLAALSEKHPDTVVVIDHMGTVMPGDTEQLGNLITLARYPKVHVKISGFNKFAPPPYDALKGQIAALIEAFGIERLMWGSDLPVLEYEAPHNLAAAFALIDSGLGLSDDEKSTLLAGTAERVFF</sequence>
<dbReference type="Pfam" id="PF04909">
    <property type="entry name" value="Amidohydro_2"/>
    <property type="match status" value="1"/>
</dbReference>